<evidence type="ECO:0000256" key="6">
    <source>
        <dbReference type="ARBA" id="ARBA00023004"/>
    </source>
</evidence>
<dbReference type="AlphaFoldDB" id="A0A0B1P544"/>
<keyword evidence="6 10" id="KW-0408">Iron</keyword>
<keyword evidence="9 10" id="KW-0456">Lyase</keyword>
<evidence type="ECO:0000256" key="8">
    <source>
        <dbReference type="ARBA" id="ARBA00023136"/>
    </source>
</evidence>
<dbReference type="OMA" id="SCPVDHK"/>
<evidence type="ECO:0000313" key="11">
    <source>
        <dbReference type="EMBL" id="KHJ32470.1"/>
    </source>
</evidence>
<evidence type="ECO:0000313" key="12">
    <source>
        <dbReference type="Proteomes" id="UP000030854"/>
    </source>
</evidence>
<evidence type="ECO:0000256" key="9">
    <source>
        <dbReference type="ARBA" id="ARBA00023239"/>
    </source>
</evidence>
<evidence type="ECO:0000256" key="7">
    <source>
        <dbReference type="ARBA" id="ARBA00023128"/>
    </source>
</evidence>
<dbReference type="GO" id="GO:0046872">
    <property type="term" value="F:metal ion binding"/>
    <property type="evidence" value="ECO:0007669"/>
    <property type="project" value="UniProtKB-KW"/>
</dbReference>
<accession>A0A0B1P544</accession>
<keyword evidence="5 10" id="KW-0999">Mitochondrion inner membrane</keyword>
<dbReference type="HOGENOM" id="CLU_048602_1_2_1"/>
<dbReference type="Proteomes" id="UP000030854">
    <property type="component" value="Unassembled WGS sequence"/>
</dbReference>
<dbReference type="EMBL" id="JNVN01002060">
    <property type="protein sequence ID" value="KHJ32470.1"/>
    <property type="molecule type" value="Genomic_DNA"/>
</dbReference>
<dbReference type="Pfam" id="PF01265">
    <property type="entry name" value="Cyto_heme_lyase"/>
    <property type="match status" value="1"/>
</dbReference>
<keyword evidence="8 10" id="KW-0472">Membrane</keyword>
<evidence type="ECO:0000256" key="10">
    <source>
        <dbReference type="RuleBase" id="RU363130"/>
    </source>
</evidence>
<proteinExistence type="inferred from homology"/>
<evidence type="ECO:0000256" key="2">
    <source>
        <dbReference type="ARBA" id="ARBA00007255"/>
    </source>
</evidence>
<comment type="catalytic activity">
    <reaction evidence="10">
        <text>holo-[cytochrome c] = apo-[cytochrome c] + heme b</text>
        <dbReference type="Rhea" id="RHEA:22648"/>
        <dbReference type="Rhea" id="RHEA-COMP:10725"/>
        <dbReference type="Rhea" id="RHEA-COMP:10726"/>
        <dbReference type="ChEBI" id="CHEBI:29950"/>
        <dbReference type="ChEBI" id="CHEBI:60344"/>
        <dbReference type="ChEBI" id="CHEBI:83739"/>
        <dbReference type="EC" id="4.4.1.17"/>
    </reaction>
</comment>
<dbReference type="PROSITE" id="PS00822">
    <property type="entry name" value="CYTO_HEME_LYASE_2"/>
    <property type="match status" value="1"/>
</dbReference>
<dbReference type="PROSITE" id="PS00821">
    <property type="entry name" value="CYTO_HEME_LYASE_1"/>
    <property type="match status" value="1"/>
</dbReference>
<dbReference type="STRING" id="52586.A0A0B1P544"/>
<organism evidence="11 12">
    <name type="scientific">Uncinula necator</name>
    <name type="common">Grape powdery mildew</name>
    <dbReference type="NCBI Taxonomy" id="52586"/>
    <lineage>
        <taxon>Eukaryota</taxon>
        <taxon>Fungi</taxon>
        <taxon>Dikarya</taxon>
        <taxon>Ascomycota</taxon>
        <taxon>Pezizomycotina</taxon>
        <taxon>Leotiomycetes</taxon>
        <taxon>Erysiphales</taxon>
        <taxon>Erysiphaceae</taxon>
        <taxon>Erysiphe</taxon>
    </lineage>
</organism>
<keyword evidence="4 10" id="KW-0479">Metal-binding</keyword>
<keyword evidence="7 10" id="KW-0496">Mitochondrion</keyword>
<keyword evidence="12" id="KW-1185">Reference proteome</keyword>
<evidence type="ECO:0000256" key="5">
    <source>
        <dbReference type="ARBA" id="ARBA00022792"/>
    </source>
</evidence>
<keyword evidence="3 10" id="KW-0349">Heme</keyword>
<dbReference type="EC" id="4.4.1.17" evidence="10"/>
<dbReference type="PANTHER" id="PTHR12743:SF0">
    <property type="entry name" value="HOLOCYTOCHROME C-TYPE SYNTHASE"/>
    <property type="match status" value="1"/>
</dbReference>
<comment type="subcellular location">
    <subcellularLocation>
        <location evidence="1 10">Mitochondrion inner membrane</location>
    </subcellularLocation>
</comment>
<evidence type="ECO:0000256" key="1">
    <source>
        <dbReference type="ARBA" id="ARBA00004273"/>
    </source>
</evidence>
<dbReference type="PANTHER" id="PTHR12743">
    <property type="entry name" value="CYTOCHROME C1 HEME LYASE"/>
    <property type="match status" value="1"/>
</dbReference>
<dbReference type="InterPro" id="IPR000511">
    <property type="entry name" value="Holocyt_c/c1_synthase"/>
</dbReference>
<name>A0A0B1P544_UNCNE</name>
<gene>
    <name evidence="11" type="ORF">EV44_g1211</name>
</gene>
<evidence type="ECO:0000256" key="3">
    <source>
        <dbReference type="ARBA" id="ARBA00022617"/>
    </source>
</evidence>
<reference evidence="11 12" key="1">
    <citation type="journal article" date="2014" name="BMC Genomics">
        <title>Adaptive genomic structural variation in the grape powdery mildew pathogen, Erysiphe necator.</title>
        <authorList>
            <person name="Jones L."/>
            <person name="Riaz S."/>
            <person name="Morales-Cruz A."/>
            <person name="Amrine K.C."/>
            <person name="McGuire B."/>
            <person name="Gubler W.D."/>
            <person name="Walker M.A."/>
            <person name="Cantu D."/>
        </authorList>
    </citation>
    <scope>NUCLEOTIDE SEQUENCE [LARGE SCALE GENOMIC DNA]</scope>
    <source>
        <strain evidence="12">c</strain>
    </source>
</reference>
<comment type="caution">
    <text evidence="11">The sequence shown here is derived from an EMBL/GenBank/DDBJ whole genome shotgun (WGS) entry which is preliminary data.</text>
</comment>
<evidence type="ECO:0000256" key="4">
    <source>
        <dbReference type="ARBA" id="ARBA00022723"/>
    </source>
</evidence>
<comment type="function">
    <text evidence="10">Lyase that catalyzes the covalent linking of the heme group to the cytochrome C apoprotein to produce the mature functional cytochrome.</text>
</comment>
<protein>
    <recommendedName>
        <fullName evidence="10">Holocytochrome c-type synthase</fullName>
        <ecNumber evidence="10">4.4.1.17</ecNumber>
    </recommendedName>
</protein>
<comment type="similarity">
    <text evidence="2 10">Belongs to the cytochrome c-type heme lyase family.</text>
</comment>
<sequence length="304" mass="34790">MSNNDETKSEACPVDSATRAAWLESRATNKPSLPLVDSLKDVTSKSLDKQCDSYTTTLSNTVKMAQATSLRSLWESLTTWPPPPEERGINSERNNYNHTINHIQGPERKATKISLGVDREISTIPRTQSQKLDDGGRDEAKQLLANCERESGMSPEGNWIYPSEKMFFDAMRRKGYSSEVRDMKTIVPIHNAVNEQAWKEIKQWEKPWLNEKCDGPKLHSFKGLPSSMTPKARLNTWLGYTAPFDRHDWLVDRCGKRVEYVIDFYVGRDQQKGDGKLNFYLDVRPKLNTLEGWKMRASRIFGLT</sequence>
<dbReference type="GO" id="GO:0005743">
    <property type="term" value="C:mitochondrial inner membrane"/>
    <property type="evidence" value="ECO:0007669"/>
    <property type="project" value="UniProtKB-SubCell"/>
</dbReference>
<dbReference type="GO" id="GO:0004408">
    <property type="term" value="F:holocytochrome-c synthase activity"/>
    <property type="evidence" value="ECO:0007669"/>
    <property type="project" value="UniProtKB-EC"/>
</dbReference>